<protein>
    <submittedName>
        <fullName evidence="1">Uncharacterized protein</fullName>
    </submittedName>
</protein>
<name>A0ACB9NZB4_9MYRT</name>
<evidence type="ECO:0000313" key="1">
    <source>
        <dbReference type="EMBL" id="KAI4341828.1"/>
    </source>
</evidence>
<sequence length="767" mass="86144">MATNWDEEIRWIRLKSGLRTAVACSIIGFTSLYGPALARDLLTYSAFSYATVILIVPDANLGDGLRGFLDVIYSTALVLFISILSLRLVDPSRFCPLVAAAMVALTSFGFAVPKSTRVLSKRIAFGQLVIVYVGATIERERTEVLMHPVRVASSTMLGPSLPWCPCPYHSQGSLAWRRTCLLYADNATKRFNLYLEAFSARGSAAPEDLLSQASSLSAIAGKLMAFIQQQKDGMLWERPDIRFLKPGHMEFEERIAEVELPLRGMEMALASSPSLLARIGRDELKNILNLVKLYKEQRLQQLKLVASFGTTPSPLVKEKYLQKHLHSFTAAPPSDEHLPTLFFMFCVQLLHHDLPLSNKPVQKETTKSNVEGGKFPRRLRDVWQNTRCIRPCSESLVFAAKCSLTLGLSVLLGVLYNVEEGYWSGLIVAISLVTGRHSTFRTANARAQGTAIGSIYGVICYFLFKKVVDLKFLPIIPWIIATSFLRHSRLYGESASISASIAALLILGRKHYGQPNNFAIVRAAEAAMAYSVLPHIQGLLGEHRQLKSQIATYRDRLSDAEVEPNFWFIPCPLPSYRKMFELIMSAADILQLVGMEMEILWKLSQNLGFDWDTIQDPVREDLEVVKEDLLSTVECLEEVTSIKSLPELEKELEKRNVKCETGTRSQPPRLLPQFECRQRGDREDHEFLPRKVGSLVRSIQGHEGDEKHKSQMVLCIGSFNFCVNKLVEGILLLEDAAREIVQKENPSFHVNLSEITQKVRILKMAKQ</sequence>
<dbReference type="EMBL" id="CM042886">
    <property type="protein sequence ID" value="KAI4341828.1"/>
    <property type="molecule type" value="Genomic_DNA"/>
</dbReference>
<gene>
    <name evidence="1" type="ORF">MLD38_026506</name>
</gene>
<reference evidence="2" key="1">
    <citation type="journal article" date="2023" name="Front. Plant Sci.">
        <title>Chromosomal-level genome assembly of Melastoma candidum provides insights into trichome evolution.</title>
        <authorList>
            <person name="Zhong Y."/>
            <person name="Wu W."/>
            <person name="Sun C."/>
            <person name="Zou P."/>
            <person name="Liu Y."/>
            <person name="Dai S."/>
            <person name="Zhou R."/>
        </authorList>
    </citation>
    <scope>NUCLEOTIDE SEQUENCE [LARGE SCALE GENOMIC DNA]</scope>
</reference>
<proteinExistence type="predicted"/>
<dbReference type="Proteomes" id="UP001057402">
    <property type="component" value="Chromosome 7"/>
</dbReference>
<comment type="caution">
    <text evidence="1">The sequence shown here is derived from an EMBL/GenBank/DDBJ whole genome shotgun (WGS) entry which is preliminary data.</text>
</comment>
<keyword evidence="2" id="KW-1185">Reference proteome</keyword>
<evidence type="ECO:0000313" key="2">
    <source>
        <dbReference type="Proteomes" id="UP001057402"/>
    </source>
</evidence>
<organism evidence="1 2">
    <name type="scientific">Melastoma candidum</name>
    <dbReference type="NCBI Taxonomy" id="119954"/>
    <lineage>
        <taxon>Eukaryota</taxon>
        <taxon>Viridiplantae</taxon>
        <taxon>Streptophyta</taxon>
        <taxon>Embryophyta</taxon>
        <taxon>Tracheophyta</taxon>
        <taxon>Spermatophyta</taxon>
        <taxon>Magnoliopsida</taxon>
        <taxon>eudicotyledons</taxon>
        <taxon>Gunneridae</taxon>
        <taxon>Pentapetalae</taxon>
        <taxon>rosids</taxon>
        <taxon>malvids</taxon>
        <taxon>Myrtales</taxon>
        <taxon>Melastomataceae</taxon>
        <taxon>Melastomatoideae</taxon>
        <taxon>Melastomateae</taxon>
        <taxon>Melastoma</taxon>
    </lineage>
</organism>
<accession>A0ACB9NZB4</accession>